<feature type="transmembrane region" description="Helical" evidence="8">
    <location>
        <begin position="335"/>
        <end position="357"/>
    </location>
</feature>
<dbReference type="InterPro" id="IPR020846">
    <property type="entry name" value="MFS_dom"/>
</dbReference>
<keyword evidence="7 8" id="KW-0472">Membrane</keyword>
<gene>
    <name evidence="11" type="primary">crnA</name>
    <name evidence="11" type="ORF">DBV05_g8524</name>
</gene>
<sequence length="528" mass="55975">MFDLSLLFRAPDVNPINRKARSIPVLNPFDLYGRVFFFAWFGFMIAFWSWYAFPPLLSDIIKKDLGLSQAEIANSNIIALVATLVVRLIAGPACDHFGPRWTFAGCLILGAIPTFLAGTVRNATGLMVLRFFIGILGGSFVPCQVWTTGFFDKNIVGTANSLTGGLGNMGGGITYFVMPAIYESLVSDGLRKHVAWRVTFVVPGVIITATAICMLLFTPDCPTGKWSERQAVADANLRSHSISTGVVDIPGSLTGMPAKQESGTQSPIGSVSSSTKKELGGGSGVVLPSDHHFADHEAQLSEEQMLEAAKGEVIQKPSFGEAMRVLVSLPTLTLAAGYFCSFGGELAINSILGSFYAKNFPALSLQERGNWAAMFGLLNGAFRPLGGLVADWAYNATPGSGGGGLWAKKALIHAYGVITGAFLIAIGIVNPHSESAMFGLVAGMAFFLEGGNGLNFALVPHVHPHANGIVSGVTGAAGNLGGIVFAIIFRYHGTHYAKCFWIIGVMSIAMNLAVSWIRPIPKGQVGGH</sequence>
<dbReference type="InterPro" id="IPR044772">
    <property type="entry name" value="NO3_transporter"/>
</dbReference>
<comment type="subcellular location">
    <subcellularLocation>
        <location evidence="8">Cell membrane</location>
        <topology evidence="8">Multi-pass membrane protein</topology>
    </subcellularLocation>
    <subcellularLocation>
        <location evidence="1">Membrane</location>
        <topology evidence="1">Multi-pass membrane protein</topology>
    </subcellularLocation>
</comment>
<keyword evidence="6 8" id="KW-0534">Nitrate assimilation</keyword>
<feature type="transmembrane region" description="Helical" evidence="8">
    <location>
        <begin position="469"/>
        <end position="489"/>
    </location>
</feature>
<dbReference type="PROSITE" id="PS50850">
    <property type="entry name" value="MFS"/>
    <property type="match status" value="1"/>
</dbReference>
<keyword evidence="5 8" id="KW-1133">Transmembrane helix</keyword>
<dbReference type="GO" id="GO:0042128">
    <property type="term" value="P:nitrate assimilation"/>
    <property type="evidence" value="ECO:0007669"/>
    <property type="project" value="UniProtKB-UniRule"/>
</dbReference>
<evidence type="ECO:0000256" key="5">
    <source>
        <dbReference type="ARBA" id="ARBA00022989"/>
    </source>
</evidence>
<feature type="transmembrane region" description="Helical" evidence="8">
    <location>
        <begin position="369"/>
        <end position="390"/>
    </location>
</feature>
<feature type="transmembrane region" description="Helical" evidence="8">
    <location>
        <begin position="72"/>
        <end position="89"/>
    </location>
</feature>
<dbReference type="Proteomes" id="UP000325902">
    <property type="component" value="Unassembled WGS sequence"/>
</dbReference>
<keyword evidence="12" id="KW-1185">Reference proteome</keyword>
<dbReference type="AlphaFoldDB" id="A0A5N5D518"/>
<keyword evidence="3 8" id="KW-0813">Transport</keyword>
<feature type="domain" description="Major facilitator superfamily (MFS) profile" evidence="10">
    <location>
        <begin position="35"/>
        <end position="522"/>
    </location>
</feature>
<feature type="transmembrane region" description="Helical" evidence="8">
    <location>
        <begin position="159"/>
        <end position="182"/>
    </location>
</feature>
<comment type="similarity">
    <text evidence="2 8">Belongs to the major facilitator superfamily. Nitrate/nitrite porter (TC 2.A.1.8) family.</text>
</comment>
<feature type="transmembrane region" description="Helical" evidence="8">
    <location>
        <begin position="101"/>
        <end position="120"/>
    </location>
</feature>
<keyword evidence="8" id="KW-1003">Cell membrane</keyword>
<dbReference type="GO" id="GO:0005886">
    <property type="term" value="C:plasma membrane"/>
    <property type="evidence" value="ECO:0007669"/>
    <property type="project" value="UniProtKB-SubCell"/>
</dbReference>
<evidence type="ECO:0000256" key="2">
    <source>
        <dbReference type="ARBA" id="ARBA00008432"/>
    </source>
</evidence>
<organism evidence="11 12">
    <name type="scientific">Lasiodiplodia theobromae</name>
    <dbReference type="NCBI Taxonomy" id="45133"/>
    <lineage>
        <taxon>Eukaryota</taxon>
        <taxon>Fungi</taxon>
        <taxon>Dikarya</taxon>
        <taxon>Ascomycota</taxon>
        <taxon>Pezizomycotina</taxon>
        <taxon>Dothideomycetes</taxon>
        <taxon>Dothideomycetes incertae sedis</taxon>
        <taxon>Botryosphaeriales</taxon>
        <taxon>Botryosphaeriaceae</taxon>
        <taxon>Lasiodiplodia</taxon>
    </lineage>
</organism>
<evidence type="ECO:0000256" key="9">
    <source>
        <dbReference type="SAM" id="MobiDB-lite"/>
    </source>
</evidence>
<dbReference type="Pfam" id="PF07690">
    <property type="entry name" value="MFS_1"/>
    <property type="match status" value="1"/>
</dbReference>
<evidence type="ECO:0000256" key="1">
    <source>
        <dbReference type="ARBA" id="ARBA00004141"/>
    </source>
</evidence>
<proteinExistence type="inferred from homology"/>
<feature type="transmembrane region" description="Helical" evidence="8">
    <location>
        <begin position="127"/>
        <end position="147"/>
    </location>
</feature>
<dbReference type="InterPro" id="IPR004737">
    <property type="entry name" value="NO3_transporter_NarK/NarU-like"/>
</dbReference>
<dbReference type="PANTHER" id="PTHR23515">
    <property type="entry name" value="HIGH-AFFINITY NITRATE TRANSPORTER 2.3"/>
    <property type="match status" value="1"/>
</dbReference>
<evidence type="ECO:0000256" key="6">
    <source>
        <dbReference type="ARBA" id="ARBA00023063"/>
    </source>
</evidence>
<feature type="transmembrane region" description="Helical" evidence="8">
    <location>
        <begin position="31"/>
        <end position="51"/>
    </location>
</feature>
<name>A0A5N5D518_9PEZI</name>
<dbReference type="NCBIfam" id="TIGR00886">
    <property type="entry name" value="2A0108"/>
    <property type="match status" value="1"/>
</dbReference>
<feature type="transmembrane region" description="Helical" evidence="8">
    <location>
        <begin position="496"/>
        <end position="517"/>
    </location>
</feature>
<evidence type="ECO:0000256" key="4">
    <source>
        <dbReference type="ARBA" id="ARBA00022692"/>
    </source>
</evidence>
<evidence type="ECO:0000256" key="7">
    <source>
        <dbReference type="ARBA" id="ARBA00023136"/>
    </source>
</evidence>
<dbReference type="GO" id="GO:0015113">
    <property type="term" value="F:nitrite transmembrane transporter activity"/>
    <property type="evidence" value="ECO:0007669"/>
    <property type="project" value="InterPro"/>
</dbReference>
<dbReference type="Gene3D" id="1.20.1250.20">
    <property type="entry name" value="MFS general substrate transporter like domains"/>
    <property type="match status" value="2"/>
</dbReference>
<dbReference type="InterPro" id="IPR011701">
    <property type="entry name" value="MFS"/>
</dbReference>
<reference evidence="11 12" key="1">
    <citation type="journal article" date="2019" name="Sci. Rep.">
        <title>A multi-omics analysis of the grapevine pathogen Lasiodiplodia theobromae reveals that temperature affects the expression of virulence- and pathogenicity-related genes.</title>
        <authorList>
            <person name="Felix C."/>
            <person name="Meneses R."/>
            <person name="Goncalves M.F.M."/>
            <person name="Tilleman L."/>
            <person name="Duarte A.S."/>
            <person name="Jorrin-Novo J.V."/>
            <person name="Van de Peer Y."/>
            <person name="Deforce D."/>
            <person name="Van Nieuwerburgh F."/>
            <person name="Esteves A.C."/>
            <person name="Alves A."/>
        </authorList>
    </citation>
    <scope>NUCLEOTIDE SEQUENCE [LARGE SCALE GENOMIC DNA]</scope>
    <source>
        <strain evidence="11 12">LA-SOL3</strain>
    </source>
</reference>
<dbReference type="SUPFAM" id="SSF103473">
    <property type="entry name" value="MFS general substrate transporter"/>
    <property type="match status" value="1"/>
</dbReference>
<protein>
    <recommendedName>
        <fullName evidence="8">Nitrate/nitrite transporter</fullName>
    </recommendedName>
</protein>
<feature type="transmembrane region" description="Helical" evidence="8">
    <location>
        <begin position="436"/>
        <end position="457"/>
    </location>
</feature>
<feature type="compositionally biased region" description="Polar residues" evidence="9">
    <location>
        <begin position="261"/>
        <end position="274"/>
    </location>
</feature>
<evidence type="ECO:0000259" key="10">
    <source>
        <dbReference type="PROSITE" id="PS50850"/>
    </source>
</evidence>
<dbReference type="InterPro" id="IPR036259">
    <property type="entry name" value="MFS_trans_sf"/>
</dbReference>
<feature type="transmembrane region" description="Helical" evidence="8">
    <location>
        <begin position="410"/>
        <end position="429"/>
    </location>
</feature>
<accession>A0A5N5D518</accession>
<evidence type="ECO:0000313" key="11">
    <source>
        <dbReference type="EMBL" id="KAB2572858.1"/>
    </source>
</evidence>
<comment type="caution">
    <text evidence="11">The sequence shown here is derived from an EMBL/GenBank/DDBJ whole genome shotgun (WGS) entry which is preliminary data.</text>
</comment>
<dbReference type="OrthoDB" id="434240at2759"/>
<dbReference type="EMBL" id="VCHE01000070">
    <property type="protein sequence ID" value="KAB2572858.1"/>
    <property type="molecule type" value="Genomic_DNA"/>
</dbReference>
<dbReference type="GO" id="GO:0015112">
    <property type="term" value="F:nitrate transmembrane transporter activity"/>
    <property type="evidence" value="ECO:0007669"/>
    <property type="project" value="UniProtKB-UniRule"/>
</dbReference>
<feature type="transmembrane region" description="Helical" evidence="8">
    <location>
        <begin position="194"/>
        <end position="217"/>
    </location>
</feature>
<keyword evidence="4 8" id="KW-0812">Transmembrane</keyword>
<evidence type="ECO:0000256" key="8">
    <source>
        <dbReference type="RuleBase" id="RU366033"/>
    </source>
</evidence>
<evidence type="ECO:0000256" key="3">
    <source>
        <dbReference type="ARBA" id="ARBA00022448"/>
    </source>
</evidence>
<evidence type="ECO:0000313" key="12">
    <source>
        <dbReference type="Proteomes" id="UP000325902"/>
    </source>
</evidence>
<feature type="region of interest" description="Disordered" evidence="9">
    <location>
        <begin position="255"/>
        <end position="274"/>
    </location>
</feature>